<evidence type="ECO:0000313" key="1">
    <source>
        <dbReference type="EMBL" id="MDW5593024.1"/>
    </source>
</evidence>
<evidence type="ECO:0008006" key="3">
    <source>
        <dbReference type="Google" id="ProtNLM"/>
    </source>
</evidence>
<protein>
    <recommendedName>
        <fullName evidence="3">Macroglobulin domain-containing protein</fullName>
    </recommendedName>
</protein>
<sequence>MNGAINYVDLGGLNTPRMYFMAWCVRETADGRCETGLGGALGRVEIAAAAVRLGDDHAPTVQRATGTLASGSPVSGRLEAAFDAADVGGGVYRAIVEVKINQSGGWRELAAPILDRLDGRCAPAGETSDAYEFLHPVPCPRVVADKRVAIDTSQLPAGDHLVRARVEDVAGNRTDIVPPRIVHIAEPDRGRPLGTTVVEPPASRPNNGAGASAKALVRLRADEKTVSYRKRLDVRGRLVDENDRAIAGATLQVDTRRLVPRRGAKGAAWKSLGKVATDRAGRFTARVPTTTSRTLRFSYKASVEQEGFTSAAEFNLQVRAFVTVRAVRDRVRNGRAAVFVGRVAGTPRGGVPLSLQAWVTRRGWTPARTEQKDPRTGRNGRFKVSYRFARTFDPVVYRFRVVVGEDSSFPFVGTASRRLKVVVRP</sequence>
<proteinExistence type="predicted"/>
<name>A0ABU4HJZ4_9ACTN</name>
<reference evidence="2" key="1">
    <citation type="submission" date="2023-07" db="EMBL/GenBank/DDBJ databases">
        <title>Conexibacter stalactiti sp. nov., isolated from stalactites in a lava cave and emended description of the genus Conexibacter.</title>
        <authorList>
            <person name="Lee S.D."/>
        </authorList>
    </citation>
    <scope>NUCLEOTIDE SEQUENCE [LARGE SCALE GENOMIC DNA]</scope>
    <source>
        <strain evidence="2">KCTC 39840</strain>
    </source>
</reference>
<evidence type="ECO:0000313" key="2">
    <source>
        <dbReference type="Proteomes" id="UP001284601"/>
    </source>
</evidence>
<keyword evidence="2" id="KW-1185">Reference proteome</keyword>
<gene>
    <name evidence="1" type="ORF">R7226_01655</name>
</gene>
<organism evidence="1 2">
    <name type="scientific">Conexibacter stalactiti</name>
    <dbReference type="NCBI Taxonomy" id="1940611"/>
    <lineage>
        <taxon>Bacteria</taxon>
        <taxon>Bacillati</taxon>
        <taxon>Actinomycetota</taxon>
        <taxon>Thermoleophilia</taxon>
        <taxon>Solirubrobacterales</taxon>
        <taxon>Conexibacteraceae</taxon>
        <taxon>Conexibacter</taxon>
    </lineage>
</organism>
<dbReference type="Proteomes" id="UP001284601">
    <property type="component" value="Unassembled WGS sequence"/>
</dbReference>
<accession>A0ABU4HJZ4</accession>
<dbReference type="RefSeq" id="WP_318595285.1">
    <property type="nucleotide sequence ID" value="NZ_JAWSTH010000002.1"/>
</dbReference>
<dbReference type="EMBL" id="JAWSTH010000002">
    <property type="protein sequence ID" value="MDW5593024.1"/>
    <property type="molecule type" value="Genomic_DNA"/>
</dbReference>
<comment type="caution">
    <text evidence="1">The sequence shown here is derived from an EMBL/GenBank/DDBJ whole genome shotgun (WGS) entry which is preliminary data.</text>
</comment>